<dbReference type="PANTHER" id="PTHR30121:SF11">
    <property type="entry name" value="AAA+ ATPASE DOMAIN-CONTAINING PROTEIN"/>
    <property type="match status" value="1"/>
</dbReference>
<comment type="caution">
    <text evidence="1">The sequence shown here is derived from an EMBL/GenBank/DDBJ whole genome shotgun (WGS) entry which is preliminary data.</text>
</comment>
<dbReference type="CDD" id="cd01127">
    <property type="entry name" value="TrwB_TraG_TraD_VirD4"/>
    <property type="match status" value="1"/>
</dbReference>
<dbReference type="OrthoDB" id="3258326at2"/>
<dbReference type="InterPro" id="IPR027417">
    <property type="entry name" value="P-loop_NTPase"/>
</dbReference>
<dbReference type="EMBL" id="RQYT01000008">
    <property type="protein sequence ID" value="RRD50192.1"/>
    <property type="molecule type" value="Genomic_DNA"/>
</dbReference>
<name>A0A3P1WU67_9ACTN</name>
<dbReference type="RefSeq" id="WP_125227448.1">
    <property type="nucleotide sequence ID" value="NZ_RQYT01000008.1"/>
</dbReference>
<dbReference type="PANTHER" id="PTHR30121">
    <property type="entry name" value="UNCHARACTERIZED PROTEIN YJGR-RELATED"/>
    <property type="match status" value="1"/>
</dbReference>
<reference evidence="1 2" key="1">
    <citation type="submission" date="2018-11" db="EMBL/GenBank/DDBJ databases">
        <title>Genomes From Bacteria Associated with the Canine Oral Cavity: a Test Case for Automated Genome-Based Taxonomic Assignment.</title>
        <authorList>
            <person name="Coil D.A."/>
            <person name="Jospin G."/>
            <person name="Darling A.E."/>
            <person name="Wallis C."/>
            <person name="Davis I.J."/>
            <person name="Harris S."/>
            <person name="Eisen J.A."/>
            <person name="Holcombe L.J."/>
            <person name="O'Flynn C."/>
        </authorList>
    </citation>
    <scope>NUCLEOTIDE SEQUENCE [LARGE SCALE GENOMIC DNA]</scope>
    <source>
        <strain evidence="1 2">OH2822_COT-296</strain>
    </source>
</reference>
<dbReference type="AlphaFoldDB" id="A0A3P1WU67"/>
<accession>A0A3P1WU67</accession>
<dbReference type="SUPFAM" id="SSF52540">
    <property type="entry name" value="P-loop containing nucleoside triphosphate hydrolases"/>
    <property type="match status" value="1"/>
</dbReference>
<gene>
    <name evidence="1" type="ORF">EII35_05470</name>
</gene>
<evidence type="ECO:0000313" key="2">
    <source>
        <dbReference type="Proteomes" id="UP000280935"/>
    </source>
</evidence>
<protein>
    <recommendedName>
        <fullName evidence="3">AAA+ ATPase domain-containing protein</fullName>
    </recommendedName>
</protein>
<organism evidence="1 2">
    <name type="scientific">Arachnia propionica</name>
    <dbReference type="NCBI Taxonomy" id="1750"/>
    <lineage>
        <taxon>Bacteria</taxon>
        <taxon>Bacillati</taxon>
        <taxon>Actinomycetota</taxon>
        <taxon>Actinomycetes</taxon>
        <taxon>Propionibacteriales</taxon>
        <taxon>Propionibacteriaceae</taxon>
        <taxon>Arachnia</taxon>
    </lineage>
</organism>
<dbReference type="Gene3D" id="3.40.50.300">
    <property type="entry name" value="P-loop containing nucleotide triphosphate hydrolases"/>
    <property type="match status" value="2"/>
</dbReference>
<evidence type="ECO:0008006" key="3">
    <source>
        <dbReference type="Google" id="ProtNLM"/>
    </source>
</evidence>
<dbReference type="Proteomes" id="UP000280935">
    <property type="component" value="Unassembled WGS sequence"/>
</dbReference>
<sequence length="757" mass="80129">MTLVPVKTAPLPARSVSGLVWRQLVLPVPVDEARMRSVVAALAALPGSPHLAFEVLARAGRVWWRLGVEPWALRSVQALLLAHLPGVRLVDPGIHVVRTGQQLAVPREAFLATDTPATAPAATVAAVRFSHTMLHPLRTDRTEAVTRSLLAVLAATGKGETVRLQVVCGRRLPPRRYPTGEGMKTPSRQVTASLEEPGFHVAVRIGASAASPSRAHWLVSQTAASLKGLELPPVRLRLWRSTPGALASARSPWLLPLHLRASELPGLLAWPVAEGLPGVASPHPAVLAPSEAIHTATAPGRRIIGESVSDPGTLVGLSGEDSLRHLHLIGPTGVGKSTLMAHLALADIHAGHAVVVIDPKGDLVADIAARIPEPVLDETVVLSGKDPQPVGINPLAGSRDPDLAADLLLGVLHSLYADSWGPRTHDILHASLLTLARRGDASLVMVPLLLTNPGFRRSITGQQAKRDPLGLGAFWAWYEALSDGERQQAISPLLNKLRPILLRPQLRAIFGQRRPRFSFTDLFTHTPGQGGGKPPRVVLVNLAKGALGAEAAQLLGSVVVSLVWQAALGRAALQAFGRRPVMLHIDEVQDYLRLPGDLGDALAQARGLGMGLTLAHQHLAQLPPALKAGILANARSRVAFTLTGDDAGVLAKRSNGLLTPADYQQLPAFHAYAHLLAGGDLQPPALVHTTPLTPALRHPNEAALISRRSYGQALTDIEADLTALIPSPYSTSEARGAGVIGRVHRTPTNPDQEGAAS</sequence>
<evidence type="ECO:0000313" key="1">
    <source>
        <dbReference type="EMBL" id="RRD50192.1"/>
    </source>
</evidence>
<proteinExistence type="predicted"/>
<dbReference type="InterPro" id="IPR051162">
    <property type="entry name" value="T4SS_component"/>
</dbReference>